<dbReference type="Gene3D" id="2.130.10.10">
    <property type="entry name" value="YVTN repeat-like/Quinoprotein amine dehydrogenase"/>
    <property type="match status" value="1"/>
</dbReference>
<evidence type="ECO:0000259" key="10">
    <source>
        <dbReference type="Pfam" id="PF08662"/>
    </source>
</evidence>
<organism evidence="11 12">
    <name type="scientific">Polyplax serrata</name>
    <name type="common">Common mouse louse</name>
    <dbReference type="NCBI Taxonomy" id="468196"/>
    <lineage>
        <taxon>Eukaryota</taxon>
        <taxon>Metazoa</taxon>
        <taxon>Ecdysozoa</taxon>
        <taxon>Arthropoda</taxon>
        <taxon>Hexapoda</taxon>
        <taxon>Insecta</taxon>
        <taxon>Pterygota</taxon>
        <taxon>Neoptera</taxon>
        <taxon>Paraneoptera</taxon>
        <taxon>Psocodea</taxon>
        <taxon>Troctomorpha</taxon>
        <taxon>Phthiraptera</taxon>
        <taxon>Anoplura</taxon>
        <taxon>Polyplacidae</taxon>
        <taxon>Polyplax</taxon>
    </lineage>
</organism>
<dbReference type="AlphaFoldDB" id="A0AAN8SCW2"/>
<comment type="similarity">
    <text evidence="2">Belongs to the WD repeat EIF2A family.</text>
</comment>
<evidence type="ECO:0000256" key="5">
    <source>
        <dbReference type="ARBA" id="ARBA00022574"/>
    </source>
</evidence>
<evidence type="ECO:0000256" key="1">
    <source>
        <dbReference type="ARBA" id="ARBA00003993"/>
    </source>
</evidence>
<dbReference type="InterPro" id="IPR015943">
    <property type="entry name" value="WD40/YVTN_repeat-like_dom_sf"/>
</dbReference>
<protein>
    <recommendedName>
        <fullName evidence="3">Eukaryotic translation initiation factor 2A</fullName>
    </recommendedName>
</protein>
<comment type="function">
    <text evidence="1">Functions in the early steps of protein synthesis of a small number of specific mRNAs. Acts by directing the binding of methionyl-tRNAi to 40S ribosomal subunits. In contrast to the eIF-2 complex, it binds methionyl-tRNAi to 40S subunits in a codon-dependent manner, whereas the eIF-2 complex binds methionyl-tRNAi to 40S subunits in a GTP-dependent manner.</text>
</comment>
<evidence type="ECO:0000256" key="4">
    <source>
        <dbReference type="ARBA" id="ARBA00022540"/>
    </source>
</evidence>
<evidence type="ECO:0000256" key="2">
    <source>
        <dbReference type="ARBA" id="ARBA00009573"/>
    </source>
</evidence>
<evidence type="ECO:0000256" key="7">
    <source>
        <dbReference type="ARBA" id="ARBA00022845"/>
    </source>
</evidence>
<dbReference type="InterPro" id="IPR013979">
    <property type="entry name" value="TIF_beta_prop-like"/>
</dbReference>
<keyword evidence="6" id="KW-0677">Repeat</keyword>
<dbReference type="PANTHER" id="PTHR13227:SF0">
    <property type="entry name" value="EUKARYOTIC TRANSLATION INITIATION FACTOR 2A"/>
    <property type="match status" value="1"/>
</dbReference>
<evidence type="ECO:0000256" key="3">
    <source>
        <dbReference type="ARBA" id="ARBA00013819"/>
    </source>
</evidence>
<keyword evidence="8" id="KW-0648">Protein biosynthesis</keyword>
<evidence type="ECO:0000256" key="8">
    <source>
        <dbReference type="ARBA" id="ARBA00022917"/>
    </source>
</evidence>
<dbReference type="GO" id="GO:0000049">
    <property type="term" value="F:tRNA binding"/>
    <property type="evidence" value="ECO:0007669"/>
    <property type="project" value="TreeGrafter"/>
</dbReference>
<dbReference type="GO" id="GO:0003729">
    <property type="term" value="F:mRNA binding"/>
    <property type="evidence" value="ECO:0007669"/>
    <property type="project" value="TreeGrafter"/>
</dbReference>
<dbReference type="GO" id="GO:0022627">
    <property type="term" value="C:cytosolic small ribosomal subunit"/>
    <property type="evidence" value="ECO:0007669"/>
    <property type="project" value="TreeGrafter"/>
</dbReference>
<feature type="domain" description="Translation initiation factor beta propellor-like" evidence="10">
    <location>
        <begin position="317"/>
        <end position="402"/>
    </location>
</feature>
<evidence type="ECO:0000256" key="9">
    <source>
        <dbReference type="SAM" id="MobiDB-lite"/>
    </source>
</evidence>
<dbReference type="SUPFAM" id="SSF82171">
    <property type="entry name" value="DPP6 N-terminal domain-like"/>
    <property type="match status" value="1"/>
</dbReference>
<evidence type="ECO:0000313" key="12">
    <source>
        <dbReference type="Proteomes" id="UP001372834"/>
    </source>
</evidence>
<keyword evidence="7" id="KW-0810">Translation regulation</keyword>
<evidence type="ECO:0000256" key="6">
    <source>
        <dbReference type="ARBA" id="ARBA00022737"/>
    </source>
</evidence>
<accession>A0AAN8SCW2</accession>
<dbReference type="InterPro" id="IPR011387">
    <property type="entry name" value="TIF2A"/>
</dbReference>
<dbReference type="EMBL" id="JAWJWE010000001">
    <property type="protein sequence ID" value="KAK6644508.1"/>
    <property type="molecule type" value="Genomic_DNA"/>
</dbReference>
<gene>
    <name evidence="11" type="ORF">RUM43_000775</name>
</gene>
<reference evidence="11 12" key="1">
    <citation type="submission" date="2023-10" db="EMBL/GenBank/DDBJ databases">
        <title>Genomes of two closely related lineages of the louse Polyplax serrata with different host specificities.</title>
        <authorList>
            <person name="Martinu J."/>
            <person name="Tarabai H."/>
            <person name="Stefka J."/>
            <person name="Hypsa V."/>
        </authorList>
    </citation>
    <scope>NUCLEOTIDE SEQUENCE [LARGE SCALE GENOMIC DNA]</scope>
    <source>
        <strain evidence="11">HR10_N</strain>
    </source>
</reference>
<proteinExistence type="inferred from homology"/>
<comment type="caution">
    <text evidence="11">The sequence shown here is derived from an EMBL/GenBank/DDBJ whole genome shotgun (WGS) entry which is preliminary data.</text>
</comment>
<dbReference type="PANTHER" id="PTHR13227">
    <property type="entry name" value="EUKARYOTIC TRANSLATION INITIATION FACTOR 2A"/>
    <property type="match status" value="1"/>
</dbReference>
<feature type="region of interest" description="Disordered" evidence="9">
    <location>
        <begin position="474"/>
        <end position="503"/>
    </location>
</feature>
<keyword evidence="4" id="KW-0396">Initiation factor</keyword>
<dbReference type="GO" id="GO:0043022">
    <property type="term" value="F:ribosome binding"/>
    <property type="evidence" value="ECO:0007669"/>
    <property type="project" value="TreeGrafter"/>
</dbReference>
<dbReference type="Pfam" id="PF08662">
    <property type="entry name" value="eIF2A"/>
    <property type="match status" value="2"/>
</dbReference>
<dbReference type="GO" id="GO:0003743">
    <property type="term" value="F:translation initiation factor activity"/>
    <property type="evidence" value="ECO:0007669"/>
    <property type="project" value="UniProtKB-KW"/>
</dbReference>
<evidence type="ECO:0000313" key="11">
    <source>
        <dbReference type="EMBL" id="KAK6644508.1"/>
    </source>
</evidence>
<feature type="domain" description="Translation initiation factor beta propellor-like" evidence="10">
    <location>
        <begin position="213"/>
        <end position="266"/>
    </location>
</feature>
<feature type="compositionally biased region" description="Polar residues" evidence="9">
    <location>
        <begin position="491"/>
        <end position="500"/>
    </location>
</feature>
<name>A0AAN8SCW2_POLSC</name>
<dbReference type="Proteomes" id="UP001372834">
    <property type="component" value="Unassembled WGS sequence"/>
</dbReference>
<feature type="region of interest" description="Disordered" evidence="9">
    <location>
        <begin position="412"/>
        <end position="450"/>
    </location>
</feature>
<sequence>MSATVPVVAVRGSTGISLNYGPPGYDLVVAFTRDDSKSCKTMTFSKDGRYFAWINGYMVKIVSTSTWKVLAEINRPKVSNIDFSPKGTYFVTWEPFIGNPNQTGNPNLHIWKSESGELVRAFVHKKQTGEPQWSADEKICARLLNNDVLFYEDSNFEASVHKLSVAKVASFSLSPGTSPLYVLCYLPGNPSQPGFGRLFQYPKFDSSSSLANKSFFQADTVDMLWNNRGTEVLLMTSTDVDKTGASYYGKQTLHFISTKGETAMVMLGNHQVELAFVELFVNLRHSRNGFFIDGLIQSKRPFIFILRMSICNFLNSPALLIFGGFGNLRGGIELWDTTNRKIISQVDAPDTTLLRWSPDGEHFVTATTAPRLREENGFKIWHYSGALLYERPWNKQEELWEVAWQTVPPGTFKEPSISSKPVEGIQPSHPQASKQAYRPPSARGKDGRYTVHDGNDVPVLCFQAMSKNVLKLKKKRENKKAKKEQAPDIPNSPQTQNYTANHHPAVSATNGLGDSEVTDDPEKLKKIKKIRSKLNEITKLKEQQAAGRQLELNQVEKIKKEEELMKELNGLVL</sequence>
<keyword evidence="5" id="KW-0853">WD repeat</keyword>
<dbReference type="GO" id="GO:0006417">
    <property type="term" value="P:regulation of translation"/>
    <property type="evidence" value="ECO:0007669"/>
    <property type="project" value="UniProtKB-KW"/>
</dbReference>